<proteinExistence type="predicted"/>
<dbReference type="AlphaFoldDB" id="A0A927FEA5"/>
<name>A0A927FEA5_9BACT</name>
<evidence type="ECO:0000313" key="2">
    <source>
        <dbReference type="Proteomes" id="UP000622317"/>
    </source>
</evidence>
<gene>
    <name evidence="1" type="ORF">IEN85_21585</name>
</gene>
<accession>A0A927FEA5</accession>
<protein>
    <submittedName>
        <fullName evidence="1">Uncharacterized protein</fullName>
    </submittedName>
</protein>
<reference evidence="1" key="1">
    <citation type="submission" date="2020-09" db="EMBL/GenBank/DDBJ databases">
        <title>Pelagicoccus enzymogenes sp. nov. with an EPS production, isolated from marine sediment.</title>
        <authorList>
            <person name="Feng X."/>
        </authorList>
    </citation>
    <scope>NUCLEOTIDE SEQUENCE</scope>
    <source>
        <strain evidence="1">NFK12</strain>
    </source>
</reference>
<dbReference type="EMBL" id="JACYFG010000051">
    <property type="protein sequence ID" value="MBD5782105.1"/>
    <property type="molecule type" value="Genomic_DNA"/>
</dbReference>
<comment type="caution">
    <text evidence="1">The sequence shown here is derived from an EMBL/GenBank/DDBJ whole genome shotgun (WGS) entry which is preliminary data.</text>
</comment>
<keyword evidence="2" id="KW-1185">Reference proteome</keyword>
<sequence>MMRQGSQNDAQLRQMLSMMVTSPDNIECALAMSASSHAPTVAQAMYELNTVNLRESVSKISTPTTVIGAWYGYSQFGATQESVDATFHQQYQKHPNYRLVMSEKGKHFIM</sequence>
<evidence type="ECO:0000313" key="1">
    <source>
        <dbReference type="EMBL" id="MBD5782105.1"/>
    </source>
</evidence>
<dbReference type="RefSeq" id="WP_191619172.1">
    <property type="nucleotide sequence ID" value="NZ_JACYFG010000051.1"/>
</dbReference>
<organism evidence="1 2">
    <name type="scientific">Pelagicoccus enzymogenes</name>
    <dbReference type="NCBI Taxonomy" id="2773457"/>
    <lineage>
        <taxon>Bacteria</taxon>
        <taxon>Pseudomonadati</taxon>
        <taxon>Verrucomicrobiota</taxon>
        <taxon>Opitutia</taxon>
        <taxon>Puniceicoccales</taxon>
        <taxon>Pelagicoccaceae</taxon>
        <taxon>Pelagicoccus</taxon>
    </lineage>
</organism>
<dbReference type="Proteomes" id="UP000622317">
    <property type="component" value="Unassembled WGS sequence"/>
</dbReference>